<evidence type="ECO:0000313" key="2">
    <source>
        <dbReference type="EMBL" id="PYE19989.1"/>
    </source>
</evidence>
<dbReference type="Proteomes" id="UP000247591">
    <property type="component" value="Unassembled WGS sequence"/>
</dbReference>
<accession>A0A318RUA6</accession>
<keyword evidence="1" id="KW-0732">Signal</keyword>
<dbReference type="EMBL" id="QJSP01000002">
    <property type="protein sequence ID" value="PYE19989.1"/>
    <property type="molecule type" value="Genomic_DNA"/>
</dbReference>
<comment type="caution">
    <text evidence="2">The sequence shown here is derived from an EMBL/GenBank/DDBJ whole genome shotgun (WGS) entry which is preliminary data.</text>
</comment>
<organism evidence="2 3">
    <name type="scientific">Williamsia limnetica</name>
    <dbReference type="NCBI Taxonomy" id="882452"/>
    <lineage>
        <taxon>Bacteria</taxon>
        <taxon>Bacillati</taxon>
        <taxon>Actinomycetota</taxon>
        <taxon>Actinomycetes</taxon>
        <taxon>Mycobacteriales</taxon>
        <taxon>Nocardiaceae</taxon>
        <taxon>Williamsia</taxon>
    </lineage>
</organism>
<reference evidence="2 3" key="1">
    <citation type="submission" date="2018-06" db="EMBL/GenBank/DDBJ databases">
        <title>Genomic Encyclopedia of Type Strains, Phase IV (KMG-IV): sequencing the most valuable type-strain genomes for metagenomic binning, comparative biology and taxonomic classification.</title>
        <authorList>
            <person name="Goeker M."/>
        </authorList>
    </citation>
    <scope>NUCLEOTIDE SEQUENCE [LARGE SCALE GENOMIC DNA]</scope>
    <source>
        <strain evidence="2 3">DSM 45521</strain>
    </source>
</reference>
<name>A0A318RUA6_WILLI</name>
<keyword evidence="3" id="KW-1185">Reference proteome</keyword>
<sequence>MRKRYLSMLVAAMLLAFPVSAGAAPLIDLPDTGSLEQPGTPGSYVAPDPTSGTLIADSGFEVKRDGFSFANWGESDALHRRSMTPATMQSLYGDRICARIVDGACVLSATGEVLEQDSNESSNGGHCFGLAAVAGLFASGQLDKTGYVPAGQNLYDVGPSDRLDGLISRYFNTQYAVPTSDSPSRSSVASTLDQLEAAWQRGDHVVLGILGEIGGHGITPIALRDLGDGKTGIVVYDNNFPGVEKMMVADAASDTWYYTTALNPADKSYLFVGSPSNQMIIFPLSQMTRVHECPTCRDVGDDSVLLLVKDTAKNPDGSANDWTLGITTPDGRPVAGLEKLAHANTARSELYRVPAGAAFKLTIGGVPLGQTADMDISILGDGWINEVDDLELLPGASASVTVDDDQRALRLSSTYPLTPRLTVASEEADWSVAAKGTGLNLLPGSTVSVGRDTDGDYTFGLAGIGLPGSLHVDVKRSDTTADHIARTNGSVAIPVGTTGSVAAETWDGTTPLMFRVGSQNHPMTVG</sequence>
<gene>
    <name evidence="2" type="ORF">DFR67_102127</name>
</gene>
<feature type="chain" id="PRO_5016463454" evidence="1">
    <location>
        <begin position="24"/>
        <end position="526"/>
    </location>
</feature>
<evidence type="ECO:0000313" key="3">
    <source>
        <dbReference type="Proteomes" id="UP000247591"/>
    </source>
</evidence>
<proteinExistence type="predicted"/>
<evidence type="ECO:0000256" key="1">
    <source>
        <dbReference type="SAM" id="SignalP"/>
    </source>
</evidence>
<dbReference type="AlphaFoldDB" id="A0A318RUA6"/>
<dbReference type="RefSeq" id="WP_170135190.1">
    <property type="nucleotide sequence ID" value="NZ_QJSP01000002.1"/>
</dbReference>
<protein>
    <submittedName>
        <fullName evidence="2">Uncharacterized protein</fullName>
    </submittedName>
</protein>
<feature type="signal peptide" evidence="1">
    <location>
        <begin position="1"/>
        <end position="23"/>
    </location>
</feature>